<evidence type="ECO:0000313" key="1">
    <source>
        <dbReference type="EMBL" id="KAK3927143.1"/>
    </source>
</evidence>
<protein>
    <submittedName>
        <fullName evidence="1">Integrin alpha-2</fullName>
    </submittedName>
</protein>
<gene>
    <name evidence="1" type="ORF">KUF71_015449</name>
</gene>
<comment type="caution">
    <text evidence="1">The sequence shown here is derived from an EMBL/GenBank/DDBJ whole genome shotgun (WGS) entry which is preliminary data.</text>
</comment>
<name>A0AAE1HTM5_9NEOP</name>
<proteinExistence type="predicted"/>
<reference evidence="1" key="2">
    <citation type="journal article" date="2023" name="BMC Genomics">
        <title>Pest status, molecular evolution, and epigenetic factors derived from the genome assembly of Frankliniella fusca, a thysanopteran phytovirus vector.</title>
        <authorList>
            <person name="Catto M.A."/>
            <person name="Labadie P.E."/>
            <person name="Jacobson A.L."/>
            <person name="Kennedy G.G."/>
            <person name="Srinivasan R."/>
            <person name="Hunt B.G."/>
        </authorList>
    </citation>
    <scope>NUCLEOTIDE SEQUENCE</scope>
    <source>
        <strain evidence="1">PL_HMW_Pooled</strain>
    </source>
</reference>
<dbReference type="EMBL" id="JAHWGI010001278">
    <property type="protein sequence ID" value="KAK3927143.1"/>
    <property type="molecule type" value="Genomic_DNA"/>
</dbReference>
<accession>A0AAE1HTM5</accession>
<organism evidence="1 2">
    <name type="scientific">Frankliniella fusca</name>
    <dbReference type="NCBI Taxonomy" id="407009"/>
    <lineage>
        <taxon>Eukaryota</taxon>
        <taxon>Metazoa</taxon>
        <taxon>Ecdysozoa</taxon>
        <taxon>Arthropoda</taxon>
        <taxon>Hexapoda</taxon>
        <taxon>Insecta</taxon>
        <taxon>Pterygota</taxon>
        <taxon>Neoptera</taxon>
        <taxon>Paraneoptera</taxon>
        <taxon>Thysanoptera</taxon>
        <taxon>Terebrantia</taxon>
        <taxon>Thripoidea</taxon>
        <taxon>Thripidae</taxon>
        <taxon>Frankliniella</taxon>
    </lineage>
</organism>
<reference evidence="1" key="1">
    <citation type="submission" date="2021-07" db="EMBL/GenBank/DDBJ databases">
        <authorList>
            <person name="Catto M.A."/>
            <person name="Jacobson A."/>
            <person name="Kennedy G."/>
            <person name="Labadie P."/>
            <person name="Hunt B.G."/>
            <person name="Srinivasan R."/>
        </authorList>
    </citation>
    <scope>NUCLEOTIDE SEQUENCE</scope>
    <source>
        <strain evidence="1">PL_HMW_Pooled</strain>
        <tissue evidence="1">Head</tissue>
    </source>
</reference>
<keyword evidence="2" id="KW-1185">Reference proteome</keyword>
<dbReference type="GO" id="GO:0007229">
    <property type="term" value="P:integrin-mediated signaling pathway"/>
    <property type="evidence" value="ECO:0007669"/>
    <property type="project" value="UniProtKB-KW"/>
</dbReference>
<dbReference type="Proteomes" id="UP001219518">
    <property type="component" value="Unassembled WGS sequence"/>
</dbReference>
<keyword evidence="1" id="KW-0401">Integrin</keyword>
<dbReference type="AlphaFoldDB" id="A0AAE1HTM5"/>
<evidence type="ECO:0000313" key="2">
    <source>
        <dbReference type="Proteomes" id="UP001219518"/>
    </source>
</evidence>
<sequence>MYQLAAAYLSGYIVHRRYVHKRVVNQASISCEYLFPPHRRIQGTFQTVDLSAPPSCPHMVRETAQQQHSRRRVKPEADKCNHETVLKVNVSLLCFYQENT</sequence>